<accession>A0AAF0BFX2</accession>
<gene>
    <name evidence="1" type="ORF">NY151_07960</name>
</gene>
<organism evidence="1 2">
    <name type="scientific">Porphyromonas gingivalis</name>
    <name type="common">Bacteroides gingivalis</name>
    <dbReference type="NCBI Taxonomy" id="837"/>
    <lineage>
        <taxon>Bacteria</taxon>
        <taxon>Pseudomonadati</taxon>
        <taxon>Bacteroidota</taxon>
        <taxon>Bacteroidia</taxon>
        <taxon>Bacteroidales</taxon>
        <taxon>Porphyromonadaceae</taxon>
        <taxon>Porphyromonas</taxon>
    </lineage>
</organism>
<proteinExistence type="predicted"/>
<name>A0AAF0BFX2_PORGN</name>
<reference evidence="1" key="1">
    <citation type="submission" date="2023-01" db="EMBL/GenBank/DDBJ databases">
        <title>Phages are important unrecognized players in the ecology of the oral pathogen Porphyromonas gingivalis.</title>
        <authorList>
            <person name="Matrishin C.B."/>
            <person name="Kauffman K.M."/>
        </authorList>
    </citation>
    <scope>NUCLEOTIDE SEQUENCE</scope>
    <source>
        <strain evidence="1">ATCC 49417</strain>
    </source>
</reference>
<dbReference type="Proteomes" id="UP001179501">
    <property type="component" value="Chromosome"/>
</dbReference>
<evidence type="ECO:0000313" key="1">
    <source>
        <dbReference type="EMBL" id="WCG02587.1"/>
    </source>
</evidence>
<evidence type="ECO:0000313" key="2">
    <source>
        <dbReference type="Proteomes" id="UP001179501"/>
    </source>
</evidence>
<sequence>MNKKQLIRQCRFYDGGEEFNRAKFAAVKGALFFWQAEKMFVNQQASEYAKSAEAQYKAAGLSGFCPELPLLLRALLFSVFCKGSEATLRENVEGYKTRFIPAYLGQGV</sequence>
<protein>
    <submittedName>
        <fullName evidence="1">Uncharacterized protein</fullName>
    </submittedName>
</protein>
<dbReference type="RefSeq" id="WP_077083592.1">
    <property type="nucleotide sequence ID" value="NZ_CP116614.1"/>
</dbReference>
<dbReference type="EMBL" id="CP116614">
    <property type="protein sequence ID" value="WCG02587.1"/>
    <property type="molecule type" value="Genomic_DNA"/>
</dbReference>
<dbReference type="AlphaFoldDB" id="A0AAF0BFX2"/>